<name>A0A0S3R7M1_PHAAN</name>
<proteinExistence type="predicted"/>
<dbReference type="Proteomes" id="UP000291084">
    <property type="component" value="Chromosome 1"/>
</dbReference>
<evidence type="ECO:0000313" key="2">
    <source>
        <dbReference type="Proteomes" id="UP000291084"/>
    </source>
</evidence>
<evidence type="ECO:0000313" key="1">
    <source>
        <dbReference type="EMBL" id="BAT76633.1"/>
    </source>
</evidence>
<protein>
    <submittedName>
        <fullName evidence="1">Uncharacterized protein</fullName>
    </submittedName>
</protein>
<accession>A0A0S3R7M1</accession>
<dbReference type="EMBL" id="AP015034">
    <property type="protein sequence ID" value="BAT76633.1"/>
    <property type="molecule type" value="Genomic_DNA"/>
</dbReference>
<dbReference type="AlphaFoldDB" id="A0A0S3R7M1"/>
<organism evidence="1 2">
    <name type="scientific">Vigna angularis var. angularis</name>
    <dbReference type="NCBI Taxonomy" id="157739"/>
    <lineage>
        <taxon>Eukaryota</taxon>
        <taxon>Viridiplantae</taxon>
        <taxon>Streptophyta</taxon>
        <taxon>Embryophyta</taxon>
        <taxon>Tracheophyta</taxon>
        <taxon>Spermatophyta</taxon>
        <taxon>Magnoliopsida</taxon>
        <taxon>eudicotyledons</taxon>
        <taxon>Gunneridae</taxon>
        <taxon>Pentapetalae</taxon>
        <taxon>rosids</taxon>
        <taxon>fabids</taxon>
        <taxon>Fabales</taxon>
        <taxon>Fabaceae</taxon>
        <taxon>Papilionoideae</taxon>
        <taxon>50 kb inversion clade</taxon>
        <taxon>NPAAA clade</taxon>
        <taxon>indigoferoid/millettioid clade</taxon>
        <taxon>Phaseoleae</taxon>
        <taxon>Vigna</taxon>
    </lineage>
</organism>
<sequence length="143" mass="16291">MVLKGWQQQQFTPSTVSTIEKEEMKVQQSSFTVSNHSRFSINRILHVQPLRSSDQQALSSCRCNQRSRLGLVPARSKDLHTLEIHGPETPYSLVTDLLTSLLLWGERYGHDWKVLVAGSLEPIWLEGNVQEKKFSCHRGEAFG</sequence>
<keyword evidence="2" id="KW-1185">Reference proteome</keyword>
<reference evidence="1 2" key="1">
    <citation type="journal article" date="2015" name="Sci. Rep.">
        <title>The power of single molecule real-time sequencing technology in the de novo assembly of a eukaryotic genome.</title>
        <authorList>
            <person name="Sakai H."/>
            <person name="Naito K."/>
            <person name="Ogiso-Tanaka E."/>
            <person name="Takahashi Y."/>
            <person name="Iseki K."/>
            <person name="Muto C."/>
            <person name="Satou K."/>
            <person name="Teruya K."/>
            <person name="Shiroma A."/>
            <person name="Shimoji M."/>
            <person name="Hirano T."/>
            <person name="Itoh T."/>
            <person name="Kaga A."/>
            <person name="Tomooka N."/>
        </authorList>
    </citation>
    <scope>NUCLEOTIDE SEQUENCE [LARGE SCALE GENOMIC DNA]</scope>
    <source>
        <strain evidence="2">cv. Shumari</strain>
    </source>
</reference>
<gene>
    <name evidence="1" type="primary">Vigan.01G466300</name>
    <name evidence="1" type="ORF">VIGAN_01466300</name>
</gene>